<dbReference type="InterPro" id="IPR010869">
    <property type="entry name" value="DUF1501"/>
</dbReference>
<dbReference type="AlphaFoldDB" id="A0A7C2JZ34"/>
<sequence>MPVTDQVPIASINRRRWLQLAAGVWGGGWGWRSAIAATGAKPAGFGRAKSVLFVVANGGQSQIDIWDPKPDAPREIRGDFASIATAVPGTRLCEHVPRLARLSDRFALIRSMSHEDLDHGSALYLTLTGQYHARRSANPPPSPNDWPTQGSVVKRLLGVRQSLDAAVHLNGPAQIPINIGPGQNAGFLGSDFDPLLLGDVVANPTVLPGLDPLPELPGVRRDRRQSLLDRLERDAIAAQSSPALADYAVLSQRAHELLDRPEVQHAFDLHREREAIRRRYGLDRSGQALLLARRLVEAGVPWITVFWNHSGRGQDLAPNDTIEYGWDTHNDIFSALKTHLLPRFDVSFSALLEDLAERGLLSQTLVVCAGEFGRAPLVALEKNFAGESPGRKHWSFCYSAVAAGAGVTPGLLLGASDSRGAYPVTEKWGPWDLTATMFSALGIHPSGHFTDRTGRPMLLSSGRVIEGLYG</sequence>
<organism evidence="1">
    <name type="scientific">Schlesneria paludicola</name>
    <dbReference type="NCBI Taxonomy" id="360056"/>
    <lineage>
        <taxon>Bacteria</taxon>
        <taxon>Pseudomonadati</taxon>
        <taxon>Planctomycetota</taxon>
        <taxon>Planctomycetia</taxon>
        <taxon>Planctomycetales</taxon>
        <taxon>Planctomycetaceae</taxon>
        <taxon>Schlesneria</taxon>
    </lineage>
</organism>
<dbReference type="InterPro" id="IPR017850">
    <property type="entry name" value="Alkaline_phosphatase_core_sf"/>
</dbReference>
<dbReference type="SUPFAM" id="SSF53649">
    <property type="entry name" value="Alkaline phosphatase-like"/>
    <property type="match status" value="1"/>
</dbReference>
<comment type="caution">
    <text evidence="1">The sequence shown here is derived from an EMBL/GenBank/DDBJ whole genome shotgun (WGS) entry which is preliminary data.</text>
</comment>
<name>A0A7C2JZ34_9PLAN</name>
<protein>
    <submittedName>
        <fullName evidence="1">DUF1501 domain-containing protein</fullName>
    </submittedName>
</protein>
<dbReference type="EMBL" id="DSOK01000215">
    <property type="protein sequence ID" value="HEN15282.1"/>
    <property type="molecule type" value="Genomic_DNA"/>
</dbReference>
<reference evidence="1" key="1">
    <citation type="journal article" date="2020" name="mSystems">
        <title>Genome- and Community-Level Interaction Insights into Carbon Utilization and Element Cycling Functions of Hydrothermarchaeota in Hydrothermal Sediment.</title>
        <authorList>
            <person name="Zhou Z."/>
            <person name="Liu Y."/>
            <person name="Xu W."/>
            <person name="Pan J."/>
            <person name="Luo Z.H."/>
            <person name="Li M."/>
        </authorList>
    </citation>
    <scope>NUCLEOTIDE SEQUENCE [LARGE SCALE GENOMIC DNA]</scope>
    <source>
        <strain evidence="1">SpSt-339</strain>
    </source>
</reference>
<evidence type="ECO:0000313" key="1">
    <source>
        <dbReference type="EMBL" id="HEN15282.1"/>
    </source>
</evidence>
<dbReference type="Pfam" id="PF07394">
    <property type="entry name" value="DUF1501"/>
    <property type="match status" value="1"/>
</dbReference>
<gene>
    <name evidence="1" type="ORF">ENQ76_07425</name>
</gene>
<dbReference type="PANTHER" id="PTHR43737:SF1">
    <property type="entry name" value="DUF1501 DOMAIN-CONTAINING PROTEIN"/>
    <property type="match status" value="1"/>
</dbReference>
<accession>A0A7C2JZ34</accession>
<proteinExistence type="predicted"/>
<dbReference type="PANTHER" id="PTHR43737">
    <property type="entry name" value="BLL7424 PROTEIN"/>
    <property type="match status" value="1"/>
</dbReference>